<accession>A0A0C2SN70</accession>
<evidence type="ECO:0000313" key="2">
    <source>
        <dbReference type="Proteomes" id="UP000054549"/>
    </source>
</evidence>
<keyword evidence="2" id="KW-1185">Reference proteome</keyword>
<proteinExistence type="predicted"/>
<name>A0A0C2SN70_AMAMK</name>
<sequence>MLDRIKLRHLLNKAQEMLAIATGLRQHDFGASLAWREALGSSDDLSTRLTLARALLHNPGIQLDQRTQTFISLDPGLILVVEAKSLIRQRGDRVAHPTNITRVLFDGPISRNLYASETPGLQALVDFVCRRE</sequence>
<dbReference type="OrthoDB" id="2656987at2759"/>
<dbReference type="HOGENOM" id="CLU_1916545_0_0_1"/>
<dbReference type="STRING" id="946122.A0A0C2SN70"/>
<reference evidence="1 2" key="1">
    <citation type="submission" date="2014-04" db="EMBL/GenBank/DDBJ databases">
        <title>Evolutionary Origins and Diversification of the Mycorrhizal Mutualists.</title>
        <authorList>
            <consortium name="DOE Joint Genome Institute"/>
            <consortium name="Mycorrhizal Genomics Consortium"/>
            <person name="Kohler A."/>
            <person name="Kuo A."/>
            <person name="Nagy L.G."/>
            <person name="Floudas D."/>
            <person name="Copeland A."/>
            <person name="Barry K.W."/>
            <person name="Cichocki N."/>
            <person name="Veneault-Fourrey C."/>
            <person name="LaButti K."/>
            <person name="Lindquist E.A."/>
            <person name="Lipzen A."/>
            <person name="Lundell T."/>
            <person name="Morin E."/>
            <person name="Murat C."/>
            <person name="Riley R."/>
            <person name="Ohm R."/>
            <person name="Sun H."/>
            <person name="Tunlid A."/>
            <person name="Henrissat B."/>
            <person name="Grigoriev I.V."/>
            <person name="Hibbett D.S."/>
            <person name="Martin F."/>
        </authorList>
    </citation>
    <scope>NUCLEOTIDE SEQUENCE [LARGE SCALE GENOMIC DNA]</scope>
    <source>
        <strain evidence="1 2">Koide BX008</strain>
    </source>
</reference>
<gene>
    <name evidence="1" type="ORF">M378DRAFT_182237</name>
</gene>
<evidence type="ECO:0000313" key="1">
    <source>
        <dbReference type="EMBL" id="KIL55429.1"/>
    </source>
</evidence>
<dbReference type="AlphaFoldDB" id="A0A0C2SN70"/>
<organism evidence="1 2">
    <name type="scientific">Amanita muscaria (strain Koide BX008)</name>
    <dbReference type="NCBI Taxonomy" id="946122"/>
    <lineage>
        <taxon>Eukaryota</taxon>
        <taxon>Fungi</taxon>
        <taxon>Dikarya</taxon>
        <taxon>Basidiomycota</taxon>
        <taxon>Agaricomycotina</taxon>
        <taxon>Agaricomycetes</taxon>
        <taxon>Agaricomycetidae</taxon>
        <taxon>Agaricales</taxon>
        <taxon>Pluteineae</taxon>
        <taxon>Amanitaceae</taxon>
        <taxon>Amanita</taxon>
    </lineage>
</organism>
<dbReference type="InParanoid" id="A0A0C2SN70"/>
<dbReference type="Proteomes" id="UP000054549">
    <property type="component" value="Unassembled WGS sequence"/>
</dbReference>
<protein>
    <submittedName>
        <fullName evidence="1">Uncharacterized protein</fullName>
    </submittedName>
</protein>
<dbReference type="EMBL" id="KN818517">
    <property type="protein sequence ID" value="KIL55429.1"/>
    <property type="molecule type" value="Genomic_DNA"/>
</dbReference>